<accession>A0A974NUP2</accession>
<dbReference type="Pfam" id="PF13668">
    <property type="entry name" value="Ferritin_2"/>
    <property type="match status" value="1"/>
</dbReference>
<dbReference type="AlphaFoldDB" id="A0A974NUP2"/>
<dbReference type="RefSeq" id="WP_202093588.1">
    <property type="nucleotide sequence ID" value="NZ_CP061035.1"/>
</dbReference>
<dbReference type="InterPro" id="IPR052965">
    <property type="entry name" value="Pigment-catalase-like"/>
</dbReference>
<keyword evidence="2" id="KW-1185">Reference proteome</keyword>
<dbReference type="InterPro" id="IPR009078">
    <property type="entry name" value="Ferritin-like_SF"/>
</dbReference>
<evidence type="ECO:0000313" key="1">
    <source>
        <dbReference type="EMBL" id="QQV77256.1"/>
    </source>
</evidence>
<dbReference type="PANTHER" id="PTHR31694:SF26">
    <property type="entry name" value="OS05G0151100 PROTEIN"/>
    <property type="match status" value="1"/>
</dbReference>
<dbReference type="PANTHER" id="PTHR31694">
    <property type="entry name" value="DESICCATION-LIKE PROTEIN"/>
    <property type="match status" value="1"/>
</dbReference>
<gene>
    <name evidence="1" type="ORF">H5J25_18425</name>
</gene>
<evidence type="ECO:0000313" key="2">
    <source>
        <dbReference type="Proteomes" id="UP000595894"/>
    </source>
</evidence>
<dbReference type="Proteomes" id="UP000595894">
    <property type="component" value="Chromosome"/>
</dbReference>
<name>A0A974NUP2_9SPHN</name>
<sequence>MIDQNTSTEIFDAIAKRRGERRNFMKVAGGATAAFGGATLLSACGADNNNPNATPTATTSPSPTSTASAATLDLDILNFALNLEYLEAQFYVYAVTGQGLATSQTTGPNSAAPGTVTGGAQANLSGDPLVLAYAREIAADETAHVTFLRAAIGSSAVAMPNINIGGGTNGAFTQAAIAAGIITQGQTFDPYASPENFLLGAFIFEDVGVSAYKGAAPLITNKTYLEAAAGILAAEAYHAGLVRTVLYSKGIGTPSAPAIPALIINAQKISDARDSLDGTVASNSVGAVDIDQGLTVTNAGVTDANLVPTDGNGIAYSRSVSQVLNIVYLNTAAKTAGASMGGFFPNGLNATLPAFKTSAANP</sequence>
<dbReference type="SUPFAM" id="SSF47240">
    <property type="entry name" value="Ferritin-like"/>
    <property type="match status" value="1"/>
</dbReference>
<protein>
    <submittedName>
        <fullName evidence="1">Ferritin-like domain-containing protein</fullName>
    </submittedName>
</protein>
<dbReference type="EMBL" id="CP061035">
    <property type="protein sequence ID" value="QQV77256.1"/>
    <property type="molecule type" value="Genomic_DNA"/>
</dbReference>
<proteinExistence type="predicted"/>
<reference evidence="2" key="1">
    <citation type="submission" date="2020-09" db="EMBL/GenBank/DDBJ databases">
        <title>Sphingomonas sp., a new species isolated from pork steak.</title>
        <authorList>
            <person name="Heidler von Heilborn D."/>
        </authorList>
    </citation>
    <scope>NUCLEOTIDE SEQUENCE [LARGE SCALE GENOMIC DNA]</scope>
</reference>
<dbReference type="KEGG" id="sari:H5J25_18425"/>
<organism evidence="1 2">
    <name type="scientific">Sphingomonas aliaeris</name>
    <dbReference type="NCBI Taxonomy" id="2759526"/>
    <lineage>
        <taxon>Bacteria</taxon>
        <taxon>Pseudomonadati</taxon>
        <taxon>Pseudomonadota</taxon>
        <taxon>Alphaproteobacteria</taxon>
        <taxon>Sphingomonadales</taxon>
        <taxon>Sphingomonadaceae</taxon>
        <taxon>Sphingomonas</taxon>
    </lineage>
</organism>